<evidence type="ECO:0000313" key="2">
    <source>
        <dbReference type="Proteomes" id="UP000789920"/>
    </source>
</evidence>
<dbReference type="EMBL" id="CAJVQC010107130">
    <property type="protein sequence ID" value="CAG8833662.1"/>
    <property type="molecule type" value="Genomic_DNA"/>
</dbReference>
<feature type="non-terminal residue" evidence="1">
    <location>
        <position position="1"/>
    </location>
</feature>
<gene>
    <name evidence="1" type="ORF">RPERSI_LOCUS28911</name>
</gene>
<keyword evidence="2" id="KW-1185">Reference proteome</keyword>
<protein>
    <submittedName>
        <fullName evidence="1">32608_t:CDS:1</fullName>
    </submittedName>
</protein>
<comment type="caution">
    <text evidence="1">The sequence shown here is derived from an EMBL/GenBank/DDBJ whole genome shotgun (WGS) entry which is preliminary data.</text>
</comment>
<evidence type="ECO:0000313" key="1">
    <source>
        <dbReference type="EMBL" id="CAG8833662.1"/>
    </source>
</evidence>
<sequence>IDIIELTNIYETIQNDILELQHIQKAIYDEIIKLYTQKTV</sequence>
<accession>A0ACA9SAK4</accession>
<name>A0ACA9SAK4_9GLOM</name>
<dbReference type="Proteomes" id="UP000789920">
    <property type="component" value="Unassembled WGS sequence"/>
</dbReference>
<organism evidence="1 2">
    <name type="scientific">Racocetra persica</name>
    <dbReference type="NCBI Taxonomy" id="160502"/>
    <lineage>
        <taxon>Eukaryota</taxon>
        <taxon>Fungi</taxon>
        <taxon>Fungi incertae sedis</taxon>
        <taxon>Mucoromycota</taxon>
        <taxon>Glomeromycotina</taxon>
        <taxon>Glomeromycetes</taxon>
        <taxon>Diversisporales</taxon>
        <taxon>Gigasporaceae</taxon>
        <taxon>Racocetra</taxon>
    </lineage>
</organism>
<reference evidence="1" key="1">
    <citation type="submission" date="2021-06" db="EMBL/GenBank/DDBJ databases">
        <authorList>
            <person name="Kallberg Y."/>
            <person name="Tangrot J."/>
            <person name="Rosling A."/>
        </authorList>
    </citation>
    <scope>NUCLEOTIDE SEQUENCE</scope>
    <source>
        <strain evidence="1">MA461A</strain>
    </source>
</reference>
<proteinExistence type="predicted"/>